<feature type="compositionally biased region" description="Low complexity" evidence="1">
    <location>
        <begin position="160"/>
        <end position="187"/>
    </location>
</feature>
<evidence type="ECO:0000256" key="1">
    <source>
        <dbReference type="SAM" id="MobiDB-lite"/>
    </source>
</evidence>
<reference evidence="2 3" key="1">
    <citation type="journal article" date="2019" name="Genome Biol. Evol.">
        <title>Day and night: Metabolic profiles and evolutionary relationships of six axenic non-marine cyanobacteria.</title>
        <authorList>
            <person name="Will S.E."/>
            <person name="Henke P."/>
            <person name="Boedeker C."/>
            <person name="Huang S."/>
            <person name="Brinkmann H."/>
            <person name="Rohde M."/>
            <person name="Jarek M."/>
            <person name="Friedl T."/>
            <person name="Seufert S."/>
            <person name="Schumacher M."/>
            <person name="Overmann J."/>
            <person name="Neumann-Schaal M."/>
            <person name="Petersen J."/>
        </authorList>
    </citation>
    <scope>NUCLEOTIDE SEQUENCE [LARGE SCALE GENOMIC DNA]</scope>
    <source>
        <strain evidence="2 3">SAG 39.79</strain>
    </source>
</reference>
<proteinExistence type="predicted"/>
<gene>
    <name evidence="2" type="ORF">DSM107010_45130</name>
</gene>
<organism evidence="2 3">
    <name type="scientific">Chroococcidiopsis cubana SAG 39.79</name>
    <dbReference type="NCBI Taxonomy" id="388085"/>
    <lineage>
        <taxon>Bacteria</taxon>
        <taxon>Bacillati</taxon>
        <taxon>Cyanobacteriota</taxon>
        <taxon>Cyanophyceae</taxon>
        <taxon>Chroococcidiopsidales</taxon>
        <taxon>Chroococcidiopsidaceae</taxon>
        <taxon>Chroococcidiopsis</taxon>
    </lineage>
</organism>
<dbReference type="RefSeq" id="WP_106168745.1">
    <property type="nucleotide sequence ID" value="NZ_JAVKZF010000002.1"/>
</dbReference>
<keyword evidence="3" id="KW-1185">Reference proteome</keyword>
<feature type="region of interest" description="Disordered" evidence="1">
    <location>
        <begin position="160"/>
        <end position="200"/>
    </location>
</feature>
<dbReference type="EMBL" id="RSCK01000047">
    <property type="protein sequence ID" value="RUT09397.1"/>
    <property type="molecule type" value="Genomic_DNA"/>
</dbReference>
<dbReference type="Proteomes" id="UP000282574">
    <property type="component" value="Unassembled WGS sequence"/>
</dbReference>
<sequence length="200" mass="22397">MRFLLFFRFLLTKSVPKPSLKRGVGGILIAIALSLPAIAQQPPAADIRDAWKPVYKQLPNLPLENKYVSRESGKVNPDSTLVNRLIEYHVYVKGRAPNYRLDWKLTLADYLGANELIQDTTYPGAKTLHQNPLEGDRAAINRLNRQQRDALVQTLVNVFTPETSTSPTTEPPTNNQQPPTNNQQPTTFSQPKPGDADLLK</sequence>
<dbReference type="AlphaFoldDB" id="A0AB37UG15"/>
<evidence type="ECO:0000313" key="3">
    <source>
        <dbReference type="Proteomes" id="UP000282574"/>
    </source>
</evidence>
<evidence type="ECO:0000313" key="2">
    <source>
        <dbReference type="EMBL" id="RUT09397.1"/>
    </source>
</evidence>
<name>A0AB37UG15_9CYAN</name>
<protein>
    <submittedName>
        <fullName evidence="2">Uncharacterized protein</fullName>
    </submittedName>
</protein>
<accession>A0AB37UG15</accession>
<comment type="caution">
    <text evidence="2">The sequence shown here is derived from an EMBL/GenBank/DDBJ whole genome shotgun (WGS) entry which is preliminary data.</text>
</comment>